<name>A0A9Q0S7V1_9DIPT</name>
<evidence type="ECO:0000313" key="2">
    <source>
        <dbReference type="Proteomes" id="UP001151699"/>
    </source>
</evidence>
<reference evidence="1" key="1">
    <citation type="submission" date="2022-07" db="EMBL/GenBank/DDBJ databases">
        <authorList>
            <person name="Trinca V."/>
            <person name="Uliana J.V.C."/>
            <person name="Torres T.T."/>
            <person name="Ward R.J."/>
            <person name="Monesi N."/>
        </authorList>
    </citation>
    <scope>NUCLEOTIDE SEQUENCE</scope>
    <source>
        <strain evidence="1">HSMRA1968</strain>
        <tissue evidence="1">Whole embryos</tissue>
    </source>
</reference>
<dbReference type="AlphaFoldDB" id="A0A9Q0S7V1"/>
<sequence>MKARPRFFFEKNAIMKTKCDQEIRSVAENVVTGLCIRKERNDWSSSMLVENFYITCTN</sequence>
<protein>
    <submittedName>
        <fullName evidence="1">Uncharacterized protein</fullName>
    </submittedName>
</protein>
<keyword evidence="2" id="KW-1185">Reference proteome</keyword>
<organism evidence="1 2">
    <name type="scientific">Pseudolycoriella hygida</name>
    <dbReference type="NCBI Taxonomy" id="35572"/>
    <lineage>
        <taxon>Eukaryota</taxon>
        <taxon>Metazoa</taxon>
        <taxon>Ecdysozoa</taxon>
        <taxon>Arthropoda</taxon>
        <taxon>Hexapoda</taxon>
        <taxon>Insecta</taxon>
        <taxon>Pterygota</taxon>
        <taxon>Neoptera</taxon>
        <taxon>Endopterygota</taxon>
        <taxon>Diptera</taxon>
        <taxon>Nematocera</taxon>
        <taxon>Sciaroidea</taxon>
        <taxon>Sciaridae</taxon>
        <taxon>Pseudolycoriella</taxon>
    </lineage>
</organism>
<dbReference type="Proteomes" id="UP001151699">
    <property type="component" value="Chromosome A"/>
</dbReference>
<proteinExistence type="predicted"/>
<gene>
    <name evidence="1" type="ORF">Bhyg_03839</name>
</gene>
<accession>A0A9Q0S7V1</accession>
<comment type="caution">
    <text evidence="1">The sequence shown here is derived from an EMBL/GenBank/DDBJ whole genome shotgun (WGS) entry which is preliminary data.</text>
</comment>
<evidence type="ECO:0000313" key="1">
    <source>
        <dbReference type="EMBL" id="KAJ6648609.1"/>
    </source>
</evidence>
<dbReference type="EMBL" id="WJQU01000001">
    <property type="protein sequence ID" value="KAJ6648609.1"/>
    <property type="molecule type" value="Genomic_DNA"/>
</dbReference>